<evidence type="ECO:0000313" key="1">
    <source>
        <dbReference type="EMBL" id="CAD8193346.1"/>
    </source>
</evidence>
<comment type="caution">
    <text evidence="1">The sequence shown here is derived from an EMBL/GenBank/DDBJ whole genome shotgun (WGS) entry which is preliminary data.</text>
</comment>
<keyword evidence="2" id="KW-1185">Reference proteome</keyword>
<evidence type="ECO:0000313" key="2">
    <source>
        <dbReference type="Proteomes" id="UP000683925"/>
    </source>
</evidence>
<proteinExistence type="predicted"/>
<protein>
    <submittedName>
        <fullName evidence="1">Uncharacterized protein</fullName>
    </submittedName>
</protein>
<dbReference type="EMBL" id="CAJJDP010000104">
    <property type="protein sequence ID" value="CAD8193346.1"/>
    <property type="molecule type" value="Genomic_DNA"/>
</dbReference>
<dbReference type="AlphaFoldDB" id="A0A8S1X4W1"/>
<sequence length="168" mass="19043">MNCKSNIVQINITCNLKGKKTDTRDTHQKGVNFHHRTIQLIQLHYLHIQAYITLKLYKHQVHKPLTQRLHPSLQSQIQEKQPSNAQILLSLHIIPSSKPCIFYASVNTSKSLIPQRGVLTDTVENAGISKVIVNVEALLGYSPKSILSNFKQEPQMILAEVIEMKVNC</sequence>
<organism evidence="1 2">
    <name type="scientific">Paramecium octaurelia</name>
    <dbReference type="NCBI Taxonomy" id="43137"/>
    <lineage>
        <taxon>Eukaryota</taxon>
        <taxon>Sar</taxon>
        <taxon>Alveolata</taxon>
        <taxon>Ciliophora</taxon>
        <taxon>Intramacronucleata</taxon>
        <taxon>Oligohymenophorea</taxon>
        <taxon>Peniculida</taxon>
        <taxon>Parameciidae</taxon>
        <taxon>Paramecium</taxon>
    </lineage>
</organism>
<dbReference type="Proteomes" id="UP000683925">
    <property type="component" value="Unassembled WGS sequence"/>
</dbReference>
<reference evidence="1" key="1">
    <citation type="submission" date="2021-01" db="EMBL/GenBank/DDBJ databases">
        <authorList>
            <consortium name="Genoscope - CEA"/>
            <person name="William W."/>
        </authorList>
    </citation>
    <scope>NUCLEOTIDE SEQUENCE</scope>
</reference>
<name>A0A8S1X4W1_PAROT</name>
<gene>
    <name evidence="1" type="ORF">POCTA_138.1.T1040099</name>
</gene>
<accession>A0A8S1X4W1</accession>